<organism evidence="1 2">
    <name type="scientific">Solanum commersonii</name>
    <name type="common">Commerson's wild potato</name>
    <name type="synonym">Commerson's nightshade</name>
    <dbReference type="NCBI Taxonomy" id="4109"/>
    <lineage>
        <taxon>Eukaryota</taxon>
        <taxon>Viridiplantae</taxon>
        <taxon>Streptophyta</taxon>
        <taxon>Embryophyta</taxon>
        <taxon>Tracheophyta</taxon>
        <taxon>Spermatophyta</taxon>
        <taxon>Magnoliopsida</taxon>
        <taxon>eudicotyledons</taxon>
        <taxon>Gunneridae</taxon>
        <taxon>Pentapetalae</taxon>
        <taxon>asterids</taxon>
        <taxon>lamiids</taxon>
        <taxon>Solanales</taxon>
        <taxon>Solanaceae</taxon>
        <taxon>Solanoideae</taxon>
        <taxon>Solaneae</taxon>
        <taxon>Solanum</taxon>
    </lineage>
</organism>
<accession>A0A9J5XG63</accession>
<evidence type="ECO:0000313" key="2">
    <source>
        <dbReference type="Proteomes" id="UP000824120"/>
    </source>
</evidence>
<reference evidence="1 2" key="1">
    <citation type="submission" date="2020-09" db="EMBL/GenBank/DDBJ databases">
        <title>De no assembly of potato wild relative species, Solanum commersonii.</title>
        <authorList>
            <person name="Cho K."/>
        </authorList>
    </citation>
    <scope>NUCLEOTIDE SEQUENCE [LARGE SCALE GENOMIC DNA]</scope>
    <source>
        <strain evidence="1">LZ3.2</strain>
        <tissue evidence="1">Leaf</tissue>
    </source>
</reference>
<comment type="caution">
    <text evidence="1">The sequence shown here is derived from an EMBL/GenBank/DDBJ whole genome shotgun (WGS) entry which is preliminary data.</text>
</comment>
<name>A0A9J5XG63_SOLCO</name>
<evidence type="ECO:0000313" key="1">
    <source>
        <dbReference type="EMBL" id="KAG5586631.1"/>
    </source>
</evidence>
<protein>
    <submittedName>
        <fullName evidence="1">Uncharacterized protein</fullName>
    </submittedName>
</protein>
<dbReference type="Proteomes" id="UP000824120">
    <property type="component" value="Chromosome 9"/>
</dbReference>
<dbReference type="AlphaFoldDB" id="A0A9J5XG63"/>
<sequence>MSYTEKEHVSPPSISKRDIKKIKSFDAIEVEMKVAFVETKSSSSEGAISAIKTYRDQMVFIQ</sequence>
<dbReference type="EMBL" id="JACXVP010000009">
    <property type="protein sequence ID" value="KAG5586631.1"/>
    <property type="molecule type" value="Genomic_DNA"/>
</dbReference>
<gene>
    <name evidence="1" type="ORF">H5410_047065</name>
</gene>
<proteinExistence type="predicted"/>
<keyword evidence="2" id="KW-1185">Reference proteome</keyword>